<protein>
    <recommendedName>
        <fullName evidence="3">Endonuclease/exonuclease/phosphatase domain-containing protein</fullName>
    </recommendedName>
</protein>
<evidence type="ECO:0000313" key="1">
    <source>
        <dbReference type="EMBL" id="KAK9001036.1"/>
    </source>
</evidence>
<dbReference type="Gene3D" id="3.60.10.10">
    <property type="entry name" value="Endonuclease/exonuclease/phosphatase"/>
    <property type="match status" value="1"/>
</dbReference>
<organism evidence="1 2">
    <name type="scientific">Hibiscus sabdariffa</name>
    <name type="common">roselle</name>
    <dbReference type="NCBI Taxonomy" id="183260"/>
    <lineage>
        <taxon>Eukaryota</taxon>
        <taxon>Viridiplantae</taxon>
        <taxon>Streptophyta</taxon>
        <taxon>Embryophyta</taxon>
        <taxon>Tracheophyta</taxon>
        <taxon>Spermatophyta</taxon>
        <taxon>Magnoliopsida</taxon>
        <taxon>eudicotyledons</taxon>
        <taxon>Gunneridae</taxon>
        <taxon>Pentapetalae</taxon>
        <taxon>rosids</taxon>
        <taxon>malvids</taxon>
        <taxon>Malvales</taxon>
        <taxon>Malvaceae</taxon>
        <taxon>Malvoideae</taxon>
        <taxon>Hibiscus</taxon>
    </lineage>
</organism>
<dbReference type="Proteomes" id="UP001396334">
    <property type="component" value="Unassembled WGS sequence"/>
</dbReference>
<dbReference type="SUPFAM" id="SSF56219">
    <property type="entry name" value="DNase I-like"/>
    <property type="match status" value="1"/>
</dbReference>
<accession>A0ABR2QK27</accession>
<proteinExistence type="predicted"/>
<gene>
    <name evidence="1" type="ORF">V6N11_082828</name>
</gene>
<dbReference type="EMBL" id="JBBPBN010000036">
    <property type="protein sequence ID" value="KAK9001036.1"/>
    <property type="molecule type" value="Genomic_DNA"/>
</dbReference>
<reference evidence="1 2" key="1">
    <citation type="journal article" date="2024" name="G3 (Bethesda)">
        <title>Genome assembly of Hibiscus sabdariffa L. provides insights into metabolisms of medicinal natural products.</title>
        <authorList>
            <person name="Kim T."/>
        </authorList>
    </citation>
    <scope>NUCLEOTIDE SEQUENCE [LARGE SCALE GENOMIC DNA]</scope>
    <source>
        <strain evidence="1">TK-2024</strain>
        <tissue evidence="1">Old leaves</tissue>
    </source>
</reference>
<dbReference type="InterPro" id="IPR036691">
    <property type="entry name" value="Endo/exonu/phosph_ase_sf"/>
</dbReference>
<evidence type="ECO:0008006" key="3">
    <source>
        <dbReference type="Google" id="ProtNLM"/>
    </source>
</evidence>
<evidence type="ECO:0000313" key="2">
    <source>
        <dbReference type="Proteomes" id="UP001396334"/>
    </source>
</evidence>
<keyword evidence="2" id="KW-1185">Reference proteome</keyword>
<sequence>MHPPLSTVEVRFFRRGVRIVFSMIHIEDSLEKIISLEEALVVWEVSKVLEISFLGGKKMVMNKVCEIEESVSLATGSIGGLLCMWDRDWFIAEDLVVKEIFIAITGRLKSNGWQCGLINVYGPLVDSKKRKFFEKLSFLNMYTIPWFIGGDFNSFHNVEEKSAFPDVLQHLLDRSISDHNVVLLSNRVCN</sequence>
<comment type="caution">
    <text evidence="1">The sequence shown here is derived from an EMBL/GenBank/DDBJ whole genome shotgun (WGS) entry which is preliminary data.</text>
</comment>
<name>A0ABR2QK27_9ROSI</name>